<sequence length="215" mass="23035">MMFWLIFKIIPIGFLVRVLAIAALVSAAVFGYMAYSASAQSADDCADALTNEEYEECIENTDSSDTADGPDDDSSNGDASTLFYHGEGIRLNSIETNDDGEAVVKVSSEDGGEQVVITDSSRQTEGEMERYRYELSKGENTLRVPLHNPETPALTVDAAGRLYFWIGEGSSINWAPDAGHSLGMTVGGGAVVLVMMTGLQLLLARGATKPKNPIK</sequence>
<evidence type="ECO:0000256" key="2">
    <source>
        <dbReference type="SAM" id="Phobius"/>
    </source>
</evidence>
<dbReference type="Proteomes" id="UP000830434">
    <property type="component" value="Chromosome"/>
</dbReference>
<evidence type="ECO:0000256" key="1">
    <source>
        <dbReference type="SAM" id="MobiDB-lite"/>
    </source>
</evidence>
<organism evidence="3 4">
    <name type="scientific">Halorussus gelatinilyticus</name>
    <dbReference type="NCBI Taxonomy" id="2937524"/>
    <lineage>
        <taxon>Archaea</taxon>
        <taxon>Methanobacteriati</taxon>
        <taxon>Methanobacteriota</taxon>
        <taxon>Stenosarchaea group</taxon>
        <taxon>Halobacteria</taxon>
        <taxon>Halobacteriales</taxon>
        <taxon>Haladaptataceae</taxon>
        <taxon>Halorussus</taxon>
    </lineage>
</organism>
<keyword evidence="4" id="KW-1185">Reference proteome</keyword>
<dbReference type="Pfam" id="PF26259">
    <property type="entry name" value="DUF8063"/>
    <property type="match status" value="1"/>
</dbReference>
<feature type="region of interest" description="Disordered" evidence="1">
    <location>
        <begin position="58"/>
        <end position="79"/>
    </location>
</feature>
<feature type="transmembrane region" description="Helical" evidence="2">
    <location>
        <begin position="182"/>
        <end position="203"/>
    </location>
</feature>
<dbReference type="InterPro" id="IPR058376">
    <property type="entry name" value="DUF8063"/>
</dbReference>
<name>A0A8U0IM12_9EURY</name>
<proteinExistence type="predicted"/>
<dbReference type="RefSeq" id="WP_248656049.1">
    <property type="nucleotide sequence ID" value="NZ_CP096658.1"/>
</dbReference>
<keyword evidence="2" id="KW-1133">Transmembrane helix</keyword>
<keyword evidence="2" id="KW-0812">Transmembrane</keyword>
<dbReference type="GeneID" id="72189388"/>
<evidence type="ECO:0000313" key="3">
    <source>
        <dbReference type="EMBL" id="UPW01651.1"/>
    </source>
</evidence>
<keyword evidence="2" id="KW-0472">Membrane</keyword>
<evidence type="ECO:0000313" key="4">
    <source>
        <dbReference type="Proteomes" id="UP000830434"/>
    </source>
</evidence>
<gene>
    <name evidence="3" type="ORF">M0R88_05995</name>
</gene>
<accession>A0A8U0IM12</accession>
<reference evidence="3" key="1">
    <citation type="submission" date="2022-04" db="EMBL/GenBank/DDBJ databases">
        <title>Diverse halophilic archaea isolated from saline environments.</title>
        <authorList>
            <person name="Cui H.-L."/>
        </authorList>
    </citation>
    <scope>NUCLEOTIDE SEQUENCE</scope>
    <source>
        <strain evidence="3">XZYJT40</strain>
    </source>
</reference>
<protein>
    <submittedName>
        <fullName evidence="3">Uncharacterized protein</fullName>
    </submittedName>
</protein>
<dbReference type="KEGG" id="haxz:M0R88_05995"/>
<dbReference type="EMBL" id="CP096658">
    <property type="protein sequence ID" value="UPW01651.1"/>
    <property type="molecule type" value="Genomic_DNA"/>
</dbReference>
<dbReference type="AlphaFoldDB" id="A0A8U0IM12"/>